<dbReference type="Proteomes" id="UP000007127">
    <property type="component" value="Plasmid"/>
</dbReference>
<dbReference type="KEGG" id="txi:TH3_21368"/>
<gene>
    <name evidence="1" type="ORF">TH3_21368</name>
</gene>
<reference evidence="1 2" key="1">
    <citation type="journal article" date="2012" name="J. Bacteriol.">
        <title>Genome sequence of Thalassospira xiamenensis type strain M-5.</title>
        <authorList>
            <person name="Lai Q."/>
            <person name="Shao Z."/>
        </authorList>
    </citation>
    <scope>NUCLEOTIDE SEQUENCE [LARGE SCALE GENOMIC DNA]</scope>
    <source>
        <strain evidence="1 2">M-5</strain>
    </source>
</reference>
<evidence type="ECO:0000313" key="2">
    <source>
        <dbReference type="Proteomes" id="UP000007127"/>
    </source>
</evidence>
<dbReference type="Pfam" id="PF21845">
    <property type="entry name" value="DUF6904"/>
    <property type="match status" value="1"/>
</dbReference>
<evidence type="ECO:0000313" key="1">
    <source>
        <dbReference type="EMBL" id="AJD54346.1"/>
    </source>
</evidence>
<sequence>MLAGEKTEYLAGLTIWGDAWDLRTACNVIHEIGGDDDFLVSLAYDLRHAHQGDRMQDQAILFDDNKVIYGEQVLWPAFALQVACLRREAGFMRTTAQQQSMLYNLEFVLETTLLQAFPDKWKKILSVAAEIAHYPDNIAKNIDTRLTYFASLNDAADRDECIIWLIRSLHPDYSESESWPTRDSEPGWIPPEVFQSLQSHSIHIDIKW</sequence>
<organism evidence="1 2">
    <name type="scientific">Thalassospira xiamenensis M-5 = DSM 17429</name>
    <dbReference type="NCBI Taxonomy" id="1123366"/>
    <lineage>
        <taxon>Bacteria</taxon>
        <taxon>Pseudomonadati</taxon>
        <taxon>Pseudomonadota</taxon>
        <taxon>Alphaproteobacteria</taxon>
        <taxon>Rhodospirillales</taxon>
        <taxon>Thalassospiraceae</taxon>
        <taxon>Thalassospira</taxon>
    </lineage>
</organism>
<keyword evidence="1" id="KW-0614">Plasmid</keyword>
<proteinExistence type="predicted"/>
<geneLocation type="plasmid" evidence="2"/>
<dbReference type="RefSeq" id="WP_007092477.1">
    <property type="nucleotide sequence ID" value="NZ_CP004389.1"/>
</dbReference>
<dbReference type="InterPro" id="IPR054199">
    <property type="entry name" value="DUF6904"/>
</dbReference>
<dbReference type="EMBL" id="CP004389">
    <property type="protein sequence ID" value="AJD54346.1"/>
    <property type="molecule type" value="Genomic_DNA"/>
</dbReference>
<protein>
    <submittedName>
        <fullName evidence="1">Uncharacterized protein</fullName>
    </submittedName>
</protein>
<accession>A0AB72UIR3</accession>
<name>A0AB72UIR3_9PROT</name>
<dbReference type="GeneID" id="31929914"/>
<dbReference type="AlphaFoldDB" id="A0AB72UIR3"/>